<proteinExistence type="predicted"/>
<organism evidence="1">
    <name type="scientific">Rhizophora mucronata</name>
    <name type="common">Asiatic mangrove</name>
    <dbReference type="NCBI Taxonomy" id="61149"/>
    <lineage>
        <taxon>Eukaryota</taxon>
        <taxon>Viridiplantae</taxon>
        <taxon>Streptophyta</taxon>
        <taxon>Embryophyta</taxon>
        <taxon>Tracheophyta</taxon>
        <taxon>Spermatophyta</taxon>
        <taxon>Magnoliopsida</taxon>
        <taxon>eudicotyledons</taxon>
        <taxon>Gunneridae</taxon>
        <taxon>Pentapetalae</taxon>
        <taxon>rosids</taxon>
        <taxon>fabids</taxon>
        <taxon>Malpighiales</taxon>
        <taxon>Rhizophoraceae</taxon>
        <taxon>Rhizophora</taxon>
    </lineage>
</organism>
<protein>
    <submittedName>
        <fullName evidence="1">Uncharacterized protein</fullName>
    </submittedName>
</protein>
<accession>A0A2P2NSV2</accession>
<sequence>MLDVVIMLSCDGMVFTVEYALLR</sequence>
<name>A0A2P2NSV2_RHIMU</name>
<dbReference type="EMBL" id="GGEC01065123">
    <property type="protein sequence ID" value="MBX45607.1"/>
    <property type="molecule type" value="Transcribed_RNA"/>
</dbReference>
<dbReference type="AlphaFoldDB" id="A0A2P2NSV2"/>
<evidence type="ECO:0000313" key="1">
    <source>
        <dbReference type="EMBL" id="MBX45607.1"/>
    </source>
</evidence>
<reference evidence="1" key="1">
    <citation type="submission" date="2018-02" db="EMBL/GenBank/DDBJ databases">
        <title>Rhizophora mucronata_Transcriptome.</title>
        <authorList>
            <person name="Meera S.P."/>
            <person name="Sreeshan A."/>
            <person name="Augustine A."/>
        </authorList>
    </citation>
    <scope>NUCLEOTIDE SEQUENCE</scope>
    <source>
        <tissue evidence="1">Leaf</tissue>
    </source>
</reference>